<organism evidence="2 3">
    <name type="scientific">Leptospira interrogans</name>
    <dbReference type="NCBI Taxonomy" id="173"/>
    <lineage>
        <taxon>Bacteria</taxon>
        <taxon>Pseudomonadati</taxon>
        <taxon>Spirochaetota</taxon>
        <taxon>Spirochaetia</taxon>
        <taxon>Leptospirales</taxon>
        <taxon>Leptospiraceae</taxon>
        <taxon>Leptospira</taxon>
    </lineage>
</organism>
<reference evidence="2" key="1">
    <citation type="submission" date="2023-10" db="EMBL/GenBank/DDBJ databases">
        <title>Genomic and proteomic analysis of Leptospira interrogans strain CUDO8.</title>
        <authorList>
            <person name="Boonciew P."/>
            <person name="Kurilung A."/>
            <person name="Prapasarakul N."/>
        </authorList>
    </citation>
    <scope>NUCLEOTIDE SEQUENCE</scope>
    <source>
        <strain evidence="2">CUDO8</strain>
    </source>
</reference>
<dbReference type="EMBL" id="NKYG02000001">
    <property type="protein sequence ID" value="KAK2618140.1"/>
    <property type="molecule type" value="Genomic_DNA"/>
</dbReference>
<protein>
    <submittedName>
        <fullName evidence="2">STAS-like domain-containing protein</fullName>
    </submittedName>
</protein>
<accession>A0AAV9FYQ0</accession>
<proteinExistence type="predicted"/>
<evidence type="ECO:0000259" key="1">
    <source>
        <dbReference type="Pfam" id="PF14213"/>
    </source>
</evidence>
<dbReference type="AlphaFoldDB" id="A0AAV9FYQ0"/>
<dbReference type="Pfam" id="PF14213">
    <property type="entry name" value="DUF4325"/>
    <property type="match status" value="1"/>
</dbReference>
<name>A0AAV9FYQ0_LEPIR</name>
<gene>
    <name evidence="2" type="ORF">CFV95_003480</name>
</gene>
<evidence type="ECO:0000313" key="2">
    <source>
        <dbReference type="EMBL" id="KAK2618140.1"/>
    </source>
</evidence>
<dbReference type="InterPro" id="IPR025474">
    <property type="entry name" value="DUF4325"/>
</dbReference>
<comment type="caution">
    <text evidence="2">The sequence shown here is derived from an EMBL/GenBank/DDBJ whole genome shotgun (WGS) entry which is preliminary data.</text>
</comment>
<sequence length="103" mass="11949">MIKKIKVAKDFSDVVGHRYRVDGSKSGEEFREDILEPIIKDSNVEVIEIDMDDTWGYPSSFLEECFGELVCKYGKELIKSKIKIISNQDESLKERILHFLTFS</sequence>
<feature type="domain" description="DUF4325" evidence="1">
    <location>
        <begin position="26"/>
        <end position="91"/>
    </location>
</feature>
<dbReference type="Proteomes" id="UP000218471">
    <property type="component" value="Unassembled WGS sequence"/>
</dbReference>
<dbReference type="RefSeq" id="WP_061226003.1">
    <property type="nucleotide sequence ID" value="NZ_CP092166.1"/>
</dbReference>
<evidence type="ECO:0000313" key="3">
    <source>
        <dbReference type="Proteomes" id="UP000218471"/>
    </source>
</evidence>